<evidence type="ECO:0000313" key="2">
    <source>
        <dbReference type="Proteomes" id="UP001432027"/>
    </source>
</evidence>
<accession>A0AAV5TD57</accession>
<dbReference type="Proteomes" id="UP001432027">
    <property type="component" value="Unassembled WGS sequence"/>
</dbReference>
<feature type="non-terminal residue" evidence="1">
    <location>
        <position position="90"/>
    </location>
</feature>
<gene>
    <name evidence="1" type="ORF">PENTCL1PPCAC_12878</name>
</gene>
<name>A0AAV5TD57_9BILA</name>
<reference evidence="1" key="1">
    <citation type="submission" date="2023-10" db="EMBL/GenBank/DDBJ databases">
        <title>Genome assembly of Pristionchus species.</title>
        <authorList>
            <person name="Yoshida K."/>
            <person name="Sommer R.J."/>
        </authorList>
    </citation>
    <scope>NUCLEOTIDE SEQUENCE</scope>
    <source>
        <strain evidence="1">RS0144</strain>
    </source>
</reference>
<sequence length="90" mass="10546">MLPRKPDREENNEAASKCRAYDVQAIIIGAKYKDSFIRMKKEYLDVLNQNASHLDFLIENDRFFDSAQRTLYYRKLLSANSDANNALLRE</sequence>
<organism evidence="1 2">
    <name type="scientific">Pristionchus entomophagus</name>
    <dbReference type="NCBI Taxonomy" id="358040"/>
    <lineage>
        <taxon>Eukaryota</taxon>
        <taxon>Metazoa</taxon>
        <taxon>Ecdysozoa</taxon>
        <taxon>Nematoda</taxon>
        <taxon>Chromadorea</taxon>
        <taxon>Rhabditida</taxon>
        <taxon>Rhabditina</taxon>
        <taxon>Diplogasteromorpha</taxon>
        <taxon>Diplogasteroidea</taxon>
        <taxon>Neodiplogasteridae</taxon>
        <taxon>Pristionchus</taxon>
    </lineage>
</organism>
<comment type="caution">
    <text evidence="1">The sequence shown here is derived from an EMBL/GenBank/DDBJ whole genome shotgun (WGS) entry which is preliminary data.</text>
</comment>
<proteinExistence type="predicted"/>
<dbReference type="EMBL" id="BTSX01000003">
    <property type="protein sequence ID" value="GMS90703.1"/>
    <property type="molecule type" value="Genomic_DNA"/>
</dbReference>
<evidence type="ECO:0000313" key="1">
    <source>
        <dbReference type="EMBL" id="GMS90703.1"/>
    </source>
</evidence>
<keyword evidence="2" id="KW-1185">Reference proteome</keyword>
<dbReference type="AlphaFoldDB" id="A0AAV5TD57"/>
<protein>
    <submittedName>
        <fullName evidence="1">Uncharacterized protein</fullName>
    </submittedName>
</protein>